<keyword evidence="1" id="KW-0812">Transmembrane</keyword>
<dbReference type="InterPro" id="IPR013766">
    <property type="entry name" value="Thioredoxin_domain"/>
</dbReference>
<feature type="domain" description="Thioredoxin" evidence="2">
    <location>
        <begin position="35"/>
        <end position="172"/>
    </location>
</feature>
<dbReference type="PROSITE" id="PS51352">
    <property type="entry name" value="THIOREDOXIN_2"/>
    <property type="match status" value="1"/>
</dbReference>
<dbReference type="EMBL" id="AP025523">
    <property type="protein sequence ID" value="BDE06230.1"/>
    <property type="molecule type" value="Genomic_DNA"/>
</dbReference>
<reference evidence="3 4" key="1">
    <citation type="journal article" date="2022" name="ISME Commun">
        <title>Vulcanimicrobium alpinus gen. nov. sp. nov., the first cultivated representative of the candidate phylum 'Eremiobacterota', is a metabolically versatile aerobic anoxygenic phototroph.</title>
        <authorList>
            <person name="Yabe S."/>
            <person name="Muto K."/>
            <person name="Abe K."/>
            <person name="Yokota A."/>
            <person name="Staudigel H."/>
            <person name="Tebo B.M."/>
        </authorList>
    </citation>
    <scope>NUCLEOTIDE SEQUENCE [LARGE SCALE GENOMIC DNA]</scope>
    <source>
        <strain evidence="3 4">WC8-2</strain>
    </source>
</reference>
<dbReference type="InterPro" id="IPR000866">
    <property type="entry name" value="AhpC/TSA"/>
</dbReference>
<evidence type="ECO:0000259" key="2">
    <source>
        <dbReference type="PROSITE" id="PS51352"/>
    </source>
</evidence>
<dbReference type="PANTHER" id="PTHR42852">
    <property type="entry name" value="THIOL:DISULFIDE INTERCHANGE PROTEIN DSBE"/>
    <property type="match status" value="1"/>
</dbReference>
<dbReference type="Pfam" id="PF00578">
    <property type="entry name" value="AhpC-TSA"/>
    <property type="match status" value="1"/>
</dbReference>
<dbReference type="AlphaFoldDB" id="A0AAN1XVK5"/>
<dbReference type="Proteomes" id="UP001317532">
    <property type="component" value="Chromosome"/>
</dbReference>
<dbReference type="InterPro" id="IPR050553">
    <property type="entry name" value="Thioredoxin_ResA/DsbE_sf"/>
</dbReference>
<accession>A0AAN1XVK5</accession>
<dbReference type="KEGG" id="vab:WPS_15060"/>
<dbReference type="RefSeq" id="WP_317997205.1">
    <property type="nucleotide sequence ID" value="NZ_AP025523.1"/>
</dbReference>
<dbReference type="GO" id="GO:0016491">
    <property type="term" value="F:oxidoreductase activity"/>
    <property type="evidence" value="ECO:0007669"/>
    <property type="project" value="InterPro"/>
</dbReference>
<dbReference type="SUPFAM" id="SSF52833">
    <property type="entry name" value="Thioredoxin-like"/>
    <property type="match status" value="1"/>
</dbReference>
<keyword evidence="1" id="KW-0472">Membrane</keyword>
<evidence type="ECO:0000313" key="4">
    <source>
        <dbReference type="Proteomes" id="UP001317532"/>
    </source>
</evidence>
<dbReference type="InterPro" id="IPR036249">
    <property type="entry name" value="Thioredoxin-like_sf"/>
</dbReference>
<proteinExistence type="predicted"/>
<evidence type="ECO:0000313" key="3">
    <source>
        <dbReference type="EMBL" id="BDE06230.1"/>
    </source>
</evidence>
<gene>
    <name evidence="3" type="ORF">WPS_15060</name>
</gene>
<sequence>MPAFTRRWGARALDVAAVLVLAYAAARFFVFPRLHHAPAAAPPVSLATLAGPRFDLDRTRGKLVFLEFFATWCQPCRASIPLVQRFKRDHPAVVVESVDVGEPDALARGFARTFAMRDVALDPDETVAHAFAVDGFPTLVAVDPHGTIVARWIGENPNIEQAMTDAVARYAGRVGLR</sequence>
<dbReference type="PANTHER" id="PTHR42852:SF18">
    <property type="entry name" value="CHROMOSOME UNDETERMINED SCAFFOLD_47, WHOLE GENOME SHOTGUN SEQUENCE"/>
    <property type="match status" value="1"/>
</dbReference>
<keyword evidence="1" id="KW-1133">Transmembrane helix</keyword>
<dbReference type="CDD" id="cd02966">
    <property type="entry name" value="TlpA_like_family"/>
    <property type="match status" value="1"/>
</dbReference>
<organism evidence="3 4">
    <name type="scientific">Vulcanimicrobium alpinum</name>
    <dbReference type="NCBI Taxonomy" id="3016050"/>
    <lineage>
        <taxon>Bacteria</taxon>
        <taxon>Bacillati</taxon>
        <taxon>Vulcanimicrobiota</taxon>
        <taxon>Vulcanimicrobiia</taxon>
        <taxon>Vulcanimicrobiales</taxon>
        <taxon>Vulcanimicrobiaceae</taxon>
        <taxon>Vulcanimicrobium</taxon>
    </lineage>
</organism>
<feature type="transmembrane region" description="Helical" evidence="1">
    <location>
        <begin position="12"/>
        <end position="30"/>
    </location>
</feature>
<dbReference type="Gene3D" id="3.40.30.10">
    <property type="entry name" value="Glutaredoxin"/>
    <property type="match status" value="1"/>
</dbReference>
<name>A0AAN1XVK5_UNVUL</name>
<keyword evidence="4" id="KW-1185">Reference proteome</keyword>
<protein>
    <recommendedName>
        <fullName evidence="2">Thioredoxin domain-containing protein</fullName>
    </recommendedName>
</protein>
<evidence type="ECO:0000256" key="1">
    <source>
        <dbReference type="SAM" id="Phobius"/>
    </source>
</evidence>
<dbReference type="GO" id="GO:0016209">
    <property type="term" value="F:antioxidant activity"/>
    <property type="evidence" value="ECO:0007669"/>
    <property type="project" value="InterPro"/>
</dbReference>